<evidence type="ECO:0000313" key="2">
    <source>
        <dbReference type="Proteomes" id="UP001153678"/>
    </source>
</evidence>
<comment type="caution">
    <text evidence="1">The sequence shown here is derived from an EMBL/GenBank/DDBJ whole genome shotgun (WGS) entry which is preliminary data.</text>
</comment>
<reference evidence="1" key="1">
    <citation type="submission" date="2022-08" db="EMBL/GenBank/DDBJ databases">
        <authorList>
            <person name="Kallberg Y."/>
            <person name="Tangrot J."/>
            <person name="Rosling A."/>
        </authorList>
    </citation>
    <scope>NUCLEOTIDE SEQUENCE</scope>
    <source>
        <strain evidence="1">Wild A</strain>
    </source>
</reference>
<protein>
    <submittedName>
        <fullName evidence="1">10085_t:CDS:1</fullName>
    </submittedName>
</protein>
<dbReference type="EMBL" id="CAMKVN010006625">
    <property type="protein sequence ID" value="CAI2190508.1"/>
    <property type="molecule type" value="Genomic_DNA"/>
</dbReference>
<keyword evidence="2" id="KW-1185">Reference proteome</keyword>
<dbReference type="Proteomes" id="UP001153678">
    <property type="component" value="Unassembled WGS sequence"/>
</dbReference>
<sequence length="44" mass="5196">LRCSHCFNYLSDLIEELLQSYNYRLQINGDIDNLTDSQVQDDDD</sequence>
<proteinExistence type="predicted"/>
<name>A0A9W4T2G7_9GLOM</name>
<feature type="non-terminal residue" evidence="1">
    <location>
        <position position="1"/>
    </location>
</feature>
<accession>A0A9W4T2G7</accession>
<gene>
    <name evidence="1" type="ORF">FWILDA_LOCUS14610</name>
</gene>
<organism evidence="1 2">
    <name type="scientific">Funneliformis geosporum</name>
    <dbReference type="NCBI Taxonomy" id="1117311"/>
    <lineage>
        <taxon>Eukaryota</taxon>
        <taxon>Fungi</taxon>
        <taxon>Fungi incertae sedis</taxon>
        <taxon>Mucoromycota</taxon>
        <taxon>Glomeromycotina</taxon>
        <taxon>Glomeromycetes</taxon>
        <taxon>Glomerales</taxon>
        <taxon>Glomeraceae</taxon>
        <taxon>Funneliformis</taxon>
    </lineage>
</organism>
<dbReference type="AlphaFoldDB" id="A0A9W4T2G7"/>
<evidence type="ECO:0000313" key="1">
    <source>
        <dbReference type="EMBL" id="CAI2190508.1"/>
    </source>
</evidence>